<dbReference type="InterPro" id="IPR051045">
    <property type="entry name" value="TonB-dependent_transducer"/>
</dbReference>
<evidence type="ECO:0000256" key="8">
    <source>
        <dbReference type="ARBA" id="ARBA00022989"/>
    </source>
</evidence>
<dbReference type="NCBIfam" id="TIGR01352">
    <property type="entry name" value="tonB_Cterm"/>
    <property type="match status" value="1"/>
</dbReference>
<organism evidence="12 13">
    <name type="scientific">Noviherbaspirillum suwonense</name>
    <dbReference type="NCBI Taxonomy" id="1224511"/>
    <lineage>
        <taxon>Bacteria</taxon>
        <taxon>Pseudomonadati</taxon>
        <taxon>Pseudomonadota</taxon>
        <taxon>Betaproteobacteria</taxon>
        <taxon>Burkholderiales</taxon>
        <taxon>Oxalobacteraceae</taxon>
        <taxon>Noviherbaspirillum</taxon>
    </lineage>
</organism>
<protein>
    <submittedName>
        <fullName evidence="12">TonB family C-terminal domain-containing protein</fullName>
    </submittedName>
</protein>
<comment type="caution">
    <text evidence="12">The sequence shown here is derived from an EMBL/GenBank/DDBJ whole genome shotgun (WGS) entry which is preliminary data.</text>
</comment>
<feature type="compositionally biased region" description="Polar residues" evidence="10">
    <location>
        <begin position="1"/>
        <end position="13"/>
    </location>
</feature>
<evidence type="ECO:0000256" key="1">
    <source>
        <dbReference type="ARBA" id="ARBA00004383"/>
    </source>
</evidence>
<evidence type="ECO:0000256" key="7">
    <source>
        <dbReference type="ARBA" id="ARBA00022927"/>
    </source>
</evidence>
<dbReference type="Gene3D" id="3.30.1150.10">
    <property type="match status" value="1"/>
</dbReference>
<evidence type="ECO:0000313" key="12">
    <source>
        <dbReference type="EMBL" id="SMP59963.1"/>
    </source>
</evidence>
<keyword evidence="3" id="KW-0813">Transport</keyword>
<evidence type="ECO:0000256" key="10">
    <source>
        <dbReference type="SAM" id="MobiDB-lite"/>
    </source>
</evidence>
<dbReference type="EMBL" id="FXUL01000006">
    <property type="protein sequence ID" value="SMP59963.1"/>
    <property type="molecule type" value="Genomic_DNA"/>
</dbReference>
<dbReference type="Pfam" id="PF03544">
    <property type="entry name" value="TonB_C"/>
    <property type="match status" value="1"/>
</dbReference>
<dbReference type="InterPro" id="IPR037682">
    <property type="entry name" value="TonB_C"/>
</dbReference>
<keyword evidence="5" id="KW-0997">Cell inner membrane</keyword>
<gene>
    <name evidence="12" type="ORF">SAMN06295970_106192</name>
</gene>
<dbReference type="PANTHER" id="PTHR33446">
    <property type="entry name" value="PROTEIN TONB-RELATED"/>
    <property type="match status" value="1"/>
</dbReference>
<sequence length="96" mass="10432">MRTGVTISASYAASNRPPVQPARSLRNNEEGKVVLRVMVQADGTAGEVQIRSSSGFPLLDEAARSAVQTWRFNPATSDGKPVAEWYLVPIIFKLSN</sequence>
<keyword evidence="6" id="KW-0812">Transmembrane</keyword>
<keyword evidence="7" id="KW-0653">Protein transport</keyword>
<keyword evidence="8" id="KW-1133">Transmembrane helix</keyword>
<comment type="similarity">
    <text evidence="2">Belongs to the TonB family.</text>
</comment>
<accession>A0ABY1Q569</accession>
<evidence type="ECO:0000256" key="3">
    <source>
        <dbReference type="ARBA" id="ARBA00022448"/>
    </source>
</evidence>
<proteinExistence type="inferred from homology"/>
<comment type="subcellular location">
    <subcellularLocation>
        <location evidence="1">Cell inner membrane</location>
        <topology evidence="1">Single-pass membrane protein</topology>
        <orientation evidence="1">Periplasmic side</orientation>
    </subcellularLocation>
</comment>
<evidence type="ECO:0000256" key="2">
    <source>
        <dbReference type="ARBA" id="ARBA00006555"/>
    </source>
</evidence>
<name>A0ABY1Q569_9BURK</name>
<keyword evidence="4" id="KW-1003">Cell membrane</keyword>
<feature type="domain" description="TonB C-terminal" evidence="11">
    <location>
        <begin position="5"/>
        <end position="96"/>
    </location>
</feature>
<evidence type="ECO:0000256" key="9">
    <source>
        <dbReference type="ARBA" id="ARBA00023136"/>
    </source>
</evidence>
<dbReference type="InterPro" id="IPR006260">
    <property type="entry name" value="TonB/TolA_C"/>
</dbReference>
<dbReference type="PANTHER" id="PTHR33446:SF2">
    <property type="entry name" value="PROTEIN TONB"/>
    <property type="match status" value="1"/>
</dbReference>
<dbReference type="PROSITE" id="PS52015">
    <property type="entry name" value="TONB_CTD"/>
    <property type="match status" value="1"/>
</dbReference>
<evidence type="ECO:0000313" key="13">
    <source>
        <dbReference type="Proteomes" id="UP001158049"/>
    </source>
</evidence>
<keyword evidence="9" id="KW-0472">Membrane</keyword>
<dbReference type="SUPFAM" id="SSF74653">
    <property type="entry name" value="TolA/TonB C-terminal domain"/>
    <property type="match status" value="1"/>
</dbReference>
<dbReference type="Proteomes" id="UP001158049">
    <property type="component" value="Unassembled WGS sequence"/>
</dbReference>
<feature type="region of interest" description="Disordered" evidence="10">
    <location>
        <begin position="1"/>
        <end position="26"/>
    </location>
</feature>
<evidence type="ECO:0000256" key="6">
    <source>
        <dbReference type="ARBA" id="ARBA00022692"/>
    </source>
</evidence>
<reference evidence="12 13" key="1">
    <citation type="submission" date="2017-05" db="EMBL/GenBank/DDBJ databases">
        <authorList>
            <person name="Varghese N."/>
            <person name="Submissions S."/>
        </authorList>
    </citation>
    <scope>NUCLEOTIDE SEQUENCE [LARGE SCALE GENOMIC DNA]</scope>
    <source>
        <strain evidence="12 13">DSM 26001</strain>
    </source>
</reference>
<evidence type="ECO:0000256" key="4">
    <source>
        <dbReference type="ARBA" id="ARBA00022475"/>
    </source>
</evidence>
<keyword evidence="13" id="KW-1185">Reference proteome</keyword>
<evidence type="ECO:0000259" key="11">
    <source>
        <dbReference type="PROSITE" id="PS52015"/>
    </source>
</evidence>
<evidence type="ECO:0000256" key="5">
    <source>
        <dbReference type="ARBA" id="ARBA00022519"/>
    </source>
</evidence>